<dbReference type="EMBL" id="BARS01045831">
    <property type="protein sequence ID" value="GAG37046.1"/>
    <property type="molecule type" value="Genomic_DNA"/>
</dbReference>
<comment type="caution">
    <text evidence="1">The sequence shown here is derived from an EMBL/GenBank/DDBJ whole genome shotgun (WGS) entry which is preliminary data.</text>
</comment>
<accession>X0YJW9</accession>
<protein>
    <submittedName>
        <fullName evidence="1">Uncharacterized protein</fullName>
    </submittedName>
</protein>
<reference evidence="1" key="1">
    <citation type="journal article" date="2014" name="Front. Microbiol.">
        <title>High frequency of phylogenetically diverse reductive dehalogenase-homologous genes in deep subseafloor sedimentary metagenomes.</title>
        <authorList>
            <person name="Kawai M."/>
            <person name="Futagami T."/>
            <person name="Toyoda A."/>
            <person name="Takaki Y."/>
            <person name="Nishi S."/>
            <person name="Hori S."/>
            <person name="Arai W."/>
            <person name="Tsubouchi T."/>
            <person name="Morono Y."/>
            <person name="Uchiyama I."/>
            <person name="Ito T."/>
            <person name="Fujiyama A."/>
            <person name="Inagaki F."/>
            <person name="Takami H."/>
        </authorList>
    </citation>
    <scope>NUCLEOTIDE SEQUENCE</scope>
    <source>
        <strain evidence="1">Expedition CK06-06</strain>
    </source>
</reference>
<evidence type="ECO:0000313" key="1">
    <source>
        <dbReference type="EMBL" id="GAG37046.1"/>
    </source>
</evidence>
<feature type="non-terminal residue" evidence="1">
    <location>
        <position position="1"/>
    </location>
</feature>
<dbReference type="AlphaFoldDB" id="X0YJW9"/>
<sequence>GSYIEYSPSGSGLSTAGFNKGDRFTFSYQKSATNKYWRGVAFSVIIEINNV</sequence>
<organism evidence="1">
    <name type="scientific">marine sediment metagenome</name>
    <dbReference type="NCBI Taxonomy" id="412755"/>
    <lineage>
        <taxon>unclassified sequences</taxon>
        <taxon>metagenomes</taxon>
        <taxon>ecological metagenomes</taxon>
    </lineage>
</organism>
<gene>
    <name evidence="1" type="ORF">S01H1_69071</name>
</gene>
<name>X0YJW9_9ZZZZ</name>
<proteinExistence type="predicted"/>